<dbReference type="Gene3D" id="3.90.1490.10">
    <property type="entry name" value="putative n-type atp pyrophosphatase, domain 2"/>
    <property type="match status" value="1"/>
</dbReference>
<evidence type="ECO:0000259" key="1">
    <source>
        <dbReference type="Pfam" id="PF01902"/>
    </source>
</evidence>
<dbReference type="EC" id="6.3.1.14" evidence="2"/>
<dbReference type="AlphaFoldDB" id="A0A544TRI0"/>
<sequence length="226" mass="25003">MNKWIDGAKNKKFVASYSGGKDSTLALYKTMQEGTAIGIIVMMEATGERSRSHSLIPSVLKAQAESIGLPLYTGAATWEGYEGVFVKLLKEAKEIGAEVLVTGDIDVPEQDCWHERVTSSVGLELGMPLWQKGHKDVVEEFIHLGFVTKVVTVNLKKGMKEEDLGRVLTLEYMKELEERGIDPCGEAGEFHTTVISGPLFKQDLKVKNGEITSKGDYMYLTLELEN</sequence>
<dbReference type="Proteomes" id="UP000316626">
    <property type="component" value="Unassembled WGS sequence"/>
</dbReference>
<dbReference type="NCBIfam" id="TIGR00290">
    <property type="entry name" value="MJ0570_dom"/>
    <property type="match status" value="1"/>
</dbReference>
<organism evidence="2 3">
    <name type="scientific">Psychrobacillus vulpis</name>
    <dbReference type="NCBI Taxonomy" id="2325572"/>
    <lineage>
        <taxon>Bacteria</taxon>
        <taxon>Bacillati</taxon>
        <taxon>Bacillota</taxon>
        <taxon>Bacilli</taxon>
        <taxon>Bacillales</taxon>
        <taxon>Bacillaceae</taxon>
        <taxon>Psychrobacillus</taxon>
    </lineage>
</organism>
<dbReference type="CDD" id="cd01994">
    <property type="entry name" value="AANH_PF0828-like"/>
    <property type="match status" value="1"/>
</dbReference>
<dbReference type="Pfam" id="PF01902">
    <property type="entry name" value="Diphthami_syn_2"/>
    <property type="match status" value="1"/>
</dbReference>
<name>A0A544TRI0_9BACI</name>
<keyword evidence="2" id="KW-0436">Ligase</keyword>
<dbReference type="RefSeq" id="WP_142642294.1">
    <property type="nucleotide sequence ID" value="NZ_VDGI01000008.1"/>
</dbReference>
<dbReference type="PANTHER" id="PTHR12196:SF2">
    <property type="entry name" value="DIPHTHINE--AMMONIA LIGASE"/>
    <property type="match status" value="1"/>
</dbReference>
<dbReference type="SUPFAM" id="SSF52402">
    <property type="entry name" value="Adenine nucleotide alpha hydrolases-like"/>
    <property type="match status" value="1"/>
</dbReference>
<dbReference type="Gene3D" id="3.40.50.620">
    <property type="entry name" value="HUPs"/>
    <property type="match status" value="1"/>
</dbReference>
<evidence type="ECO:0000313" key="3">
    <source>
        <dbReference type="Proteomes" id="UP000316626"/>
    </source>
</evidence>
<dbReference type="EMBL" id="VDGI01000008">
    <property type="protein sequence ID" value="TQR20051.1"/>
    <property type="molecule type" value="Genomic_DNA"/>
</dbReference>
<dbReference type="OrthoDB" id="3572539at2"/>
<dbReference type="InterPro" id="IPR014729">
    <property type="entry name" value="Rossmann-like_a/b/a_fold"/>
</dbReference>
<gene>
    <name evidence="2" type="ORF">FG384_09140</name>
</gene>
<feature type="domain" description="Diphthamide synthase" evidence="1">
    <location>
        <begin position="12"/>
        <end position="224"/>
    </location>
</feature>
<dbReference type="InterPro" id="IPR030662">
    <property type="entry name" value="DPH6/MJ0570"/>
</dbReference>
<proteinExistence type="predicted"/>
<dbReference type="InterPro" id="IPR002761">
    <property type="entry name" value="Diphthami_syn_dom"/>
</dbReference>
<protein>
    <submittedName>
        <fullName evidence="2">Diphthine--ammonia ligase</fullName>
        <ecNumber evidence="2">6.3.1.14</ecNumber>
    </submittedName>
</protein>
<evidence type="ECO:0000313" key="2">
    <source>
        <dbReference type="EMBL" id="TQR20051.1"/>
    </source>
</evidence>
<comment type="caution">
    <text evidence="2">The sequence shown here is derived from an EMBL/GenBank/DDBJ whole genome shotgun (WGS) entry which is preliminary data.</text>
</comment>
<dbReference type="GO" id="GO:0017178">
    <property type="term" value="F:diphthine-ammonia ligase activity"/>
    <property type="evidence" value="ECO:0007669"/>
    <property type="project" value="UniProtKB-EC"/>
</dbReference>
<reference evidence="2 3" key="1">
    <citation type="submission" date="2019-06" db="EMBL/GenBank/DDBJ databases">
        <title>Psychrobacillus vulpis sp. nov., a new species isolated from feces of a red fox that inhabits in The Tablas de Daimiel Natural Park, Albacete, Spain.</title>
        <authorList>
            <person name="Rodriguez M."/>
            <person name="Reina J.C."/>
            <person name="Bejar V."/>
            <person name="Llamas I."/>
        </authorList>
    </citation>
    <scope>NUCLEOTIDE SEQUENCE [LARGE SCALE GENOMIC DNA]</scope>
    <source>
        <strain evidence="2 3">Z8</strain>
    </source>
</reference>
<dbReference type="GO" id="GO:0017183">
    <property type="term" value="P:protein histidyl modification to diphthamide"/>
    <property type="evidence" value="ECO:0007669"/>
    <property type="project" value="TreeGrafter"/>
</dbReference>
<dbReference type="PANTHER" id="PTHR12196">
    <property type="entry name" value="DOMAIN OF UNKNOWN FUNCTION 71 DUF71 -CONTAINING PROTEIN"/>
    <property type="match status" value="1"/>
</dbReference>
<accession>A0A544TRI0</accession>
<keyword evidence="3" id="KW-1185">Reference proteome</keyword>